<evidence type="ECO:0000256" key="7">
    <source>
        <dbReference type="SAM" id="MobiDB-lite"/>
    </source>
</evidence>
<keyword evidence="6" id="KW-0539">Nucleus</keyword>
<dbReference type="PANTHER" id="PTHR46055">
    <property type="entry name" value="CIRCADIAN LOCOMOTER OUTPUT CYCLES PROTEIN KAPUT"/>
    <property type="match status" value="1"/>
</dbReference>
<dbReference type="AlphaFoldDB" id="A0AAJ7SEY7"/>
<evidence type="ECO:0000259" key="9">
    <source>
        <dbReference type="PROSITE" id="PS50888"/>
    </source>
</evidence>
<dbReference type="SMART" id="SM00086">
    <property type="entry name" value="PAC"/>
    <property type="match status" value="1"/>
</dbReference>
<dbReference type="GO" id="GO:0000981">
    <property type="term" value="F:DNA-binding transcription factor activity, RNA polymerase II-specific"/>
    <property type="evidence" value="ECO:0007669"/>
    <property type="project" value="InterPro"/>
</dbReference>
<sequence length="361" mass="41802">MDDSDLDERDDSKRKNRNSSEKKRRDVFNNLINELSSMVTRSSRKMDKGSVLQATIAYLKNYKDTPPNDVAEQSLDRSWFPDSLTQSEFNRIMLEGQDAFTICISFKGHILYVSDAIASILGYVPQYLRSAIFNIVHEDDHAKAHSLLKTASSSDLVAPKDLSLLFTTTLHLRWGPLRDTPTGRTEVYEPFKFVGYFKNYARGRLGSMSSKEPWHPCYVAIALPLRIQQISRELMIPDGTTLEFMSRYSLEWKFLLLDNRAADIIGYLPFEIIGTSGYDYYHIDDLPKIVQGHRTLLQTGEGTSCHYRFRTKGSQWVWLQTRYYISYQQWNSKPEYIVCTHRVLRYVRERGALVSNRPLSC</sequence>
<evidence type="ECO:0000313" key="10">
    <source>
        <dbReference type="Proteomes" id="UP000694867"/>
    </source>
</evidence>
<gene>
    <name evidence="11" type="primary">LOC100900259</name>
</gene>
<feature type="domain" description="PAS" evidence="8">
    <location>
        <begin position="86"/>
        <end position="155"/>
    </location>
</feature>
<proteinExistence type="predicted"/>
<evidence type="ECO:0000256" key="4">
    <source>
        <dbReference type="ARBA" id="ARBA00023125"/>
    </source>
</evidence>
<evidence type="ECO:0000259" key="8">
    <source>
        <dbReference type="PROSITE" id="PS50112"/>
    </source>
</evidence>
<feature type="compositionally biased region" description="Basic and acidic residues" evidence="7">
    <location>
        <begin position="10"/>
        <end position="24"/>
    </location>
</feature>
<organism evidence="10 11">
    <name type="scientific">Galendromus occidentalis</name>
    <name type="common">western predatory mite</name>
    <dbReference type="NCBI Taxonomy" id="34638"/>
    <lineage>
        <taxon>Eukaryota</taxon>
        <taxon>Metazoa</taxon>
        <taxon>Ecdysozoa</taxon>
        <taxon>Arthropoda</taxon>
        <taxon>Chelicerata</taxon>
        <taxon>Arachnida</taxon>
        <taxon>Acari</taxon>
        <taxon>Parasitiformes</taxon>
        <taxon>Mesostigmata</taxon>
        <taxon>Gamasina</taxon>
        <taxon>Phytoseioidea</taxon>
        <taxon>Phytoseiidae</taxon>
        <taxon>Typhlodrominae</taxon>
        <taxon>Galendromus</taxon>
    </lineage>
</organism>
<dbReference type="GeneID" id="100900259"/>
<keyword evidence="5" id="KW-0804">Transcription</keyword>
<dbReference type="Gene3D" id="3.30.450.20">
    <property type="entry name" value="PAS domain"/>
    <property type="match status" value="2"/>
</dbReference>
<dbReference type="PROSITE" id="PS50112">
    <property type="entry name" value="PAS"/>
    <property type="match status" value="2"/>
</dbReference>
<evidence type="ECO:0000313" key="11">
    <source>
        <dbReference type="RefSeq" id="XP_028967269.1"/>
    </source>
</evidence>
<dbReference type="Pfam" id="PF14598">
    <property type="entry name" value="PAS_11"/>
    <property type="match status" value="1"/>
</dbReference>
<dbReference type="GO" id="GO:0046983">
    <property type="term" value="F:protein dimerization activity"/>
    <property type="evidence" value="ECO:0007669"/>
    <property type="project" value="InterPro"/>
</dbReference>
<evidence type="ECO:0000256" key="6">
    <source>
        <dbReference type="ARBA" id="ARBA00023242"/>
    </source>
</evidence>
<dbReference type="CDD" id="cd00130">
    <property type="entry name" value="PAS"/>
    <property type="match status" value="2"/>
</dbReference>
<dbReference type="Pfam" id="PF00010">
    <property type="entry name" value="HLH"/>
    <property type="match status" value="1"/>
</dbReference>
<dbReference type="Proteomes" id="UP000694867">
    <property type="component" value="Unplaced"/>
</dbReference>
<feature type="domain" description="PAS" evidence="8">
    <location>
        <begin position="253"/>
        <end position="300"/>
    </location>
</feature>
<dbReference type="InterPro" id="IPR035965">
    <property type="entry name" value="PAS-like_dom_sf"/>
</dbReference>
<dbReference type="InterPro" id="IPR001610">
    <property type="entry name" value="PAC"/>
</dbReference>
<dbReference type="PROSITE" id="PS50888">
    <property type="entry name" value="BHLH"/>
    <property type="match status" value="1"/>
</dbReference>
<keyword evidence="10" id="KW-1185">Reference proteome</keyword>
<accession>A0AAJ7SEY7</accession>
<dbReference type="InterPro" id="IPR011598">
    <property type="entry name" value="bHLH_dom"/>
</dbReference>
<dbReference type="InterPro" id="IPR036638">
    <property type="entry name" value="HLH_DNA-bd_sf"/>
</dbReference>
<reference evidence="11" key="1">
    <citation type="submission" date="2025-08" db="UniProtKB">
        <authorList>
            <consortium name="RefSeq"/>
        </authorList>
    </citation>
    <scope>IDENTIFICATION</scope>
</reference>
<keyword evidence="4" id="KW-0238">DNA-binding</keyword>
<dbReference type="RefSeq" id="XP_028967269.1">
    <property type="nucleotide sequence ID" value="XM_029111436.1"/>
</dbReference>
<name>A0AAJ7SEY7_9ACAR</name>
<dbReference type="InterPro" id="IPR000014">
    <property type="entry name" value="PAS"/>
</dbReference>
<feature type="region of interest" description="Disordered" evidence="7">
    <location>
        <begin position="1"/>
        <end position="24"/>
    </location>
</feature>
<evidence type="ECO:0000256" key="5">
    <source>
        <dbReference type="ARBA" id="ARBA00023163"/>
    </source>
</evidence>
<dbReference type="GO" id="GO:0005737">
    <property type="term" value="C:cytoplasm"/>
    <property type="evidence" value="ECO:0007669"/>
    <property type="project" value="InterPro"/>
</dbReference>
<dbReference type="SMART" id="SM00091">
    <property type="entry name" value="PAS"/>
    <property type="match status" value="2"/>
</dbReference>
<dbReference type="GO" id="GO:0032922">
    <property type="term" value="P:circadian regulation of gene expression"/>
    <property type="evidence" value="ECO:0007669"/>
    <property type="project" value="InterPro"/>
</dbReference>
<evidence type="ECO:0000256" key="3">
    <source>
        <dbReference type="ARBA" id="ARBA00023108"/>
    </source>
</evidence>
<dbReference type="PRINTS" id="PR00785">
    <property type="entry name" value="NCTRNSLOCATR"/>
</dbReference>
<keyword evidence="1" id="KW-0677">Repeat</keyword>
<dbReference type="KEGG" id="goe:100900259"/>
<dbReference type="InterPro" id="IPR001067">
    <property type="entry name" value="Nuc_translocat"/>
</dbReference>
<dbReference type="InterPro" id="IPR047230">
    <property type="entry name" value="CLOCK-like"/>
</dbReference>
<dbReference type="GO" id="GO:0000978">
    <property type="term" value="F:RNA polymerase II cis-regulatory region sequence-specific DNA binding"/>
    <property type="evidence" value="ECO:0007669"/>
    <property type="project" value="TreeGrafter"/>
</dbReference>
<keyword evidence="2" id="KW-0805">Transcription regulation</keyword>
<evidence type="ECO:0000256" key="1">
    <source>
        <dbReference type="ARBA" id="ARBA00022737"/>
    </source>
</evidence>
<dbReference type="SMART" id="SM00353">
    <property type="entry name" value="HLH"/>
    <property type="match status" value="1"/>
</dbReference>
<dbReference type="SUPFAM" id="SSF47459">
    <property type="entry name" value="HLH, helix-loop-helix DNA-binding domain"/>
    <property type="match status" value="1"/>
</dbReference>
<evidence type="ECO:0000256" key="2">
    <source>
        <dbReference type="ARBA" id="ARBA00023015"/>
    </source>
</evidence>
<dbReference type="Gene3D" id="4.10.280.10">
    <property type="entry name" value="Helix-loop-helix DNA-binding domain"/>
    <property type="match status" value="1"/>
</dbReference>
<feature type="domain" description="BHLH" evidence="9">
    <location>
        <begin position="12"/>
        <end position="62"/>
    </location>
</feature>
<dbReference type="GO" id="GO:0045944">
    <property type="term" value="P:positive regulation of transcription by RNA polymerase II"/>
    <property type="evidence" value="ECO:0007669"/>
    <property type="project" value="UniProtKB-ARBA"/>
</dbReference>
<keyword evidence="3" id="KW-0090">Biological rhythms</keyword>
<dbReference type="SUPFAM" id="SSF55785">
    <property type="entry name" value="PYP-like sensor domain (PAS domain)"/>
    <property type="match status" value="2"/>
</dbReference>
<dbReference type="GO" id="GO:1990513">
    <property type="term" value="C:CLOCK-BMAL transcription complex"/>
    <property type="evidence" value="ECO:0007669"/>
    <property type="project" value="TreeGrafter"/>
</dbReference>
<dbReference type="PANTHER" id="PTHR46055:SF3">
    <property type="entry name" value="CIRCADIAN LOCOMOTER OUTPUT CYCLES PROTEIN KAPUT"/>
    <property type="match status" value="1"/>
</dbReference>
<protein>
    <submittedName>
        <fullName evidence="11">Circadian locomoter output cycles protein kaput-like</fullName>
    </submittedName>
</protein>